<dbReference type="SUPFAM" id="SSF102114">
    <property type="entry name" value="Radical SAM enzymes"/>
    <property type="match status" value="1"/>
</dbReference>
<evidence type="ECO:0000256" key="1">
    <source>
        <dbReference type="ARBA" id="ARBA00001966"/>
    </source>
</evidence>
<comment type="cofactor">
    <cofactor evidence="1">
        <name>[4Fe-4S] cluster</name>
        <dbReference type="ChEBI" id="CHEBI:49883"/>
    </cofactor>
</comment>
<dbReference type="PANTHER" id="PTHR10949:SF0">
    <property type="entry name" value="LIPOYL SYNTHASE, MITOCHONDRIAL"/>
    <property type="match status" value="1"/>
</dbReference>
<keyword evidence="2" id="KW-0408">Iron</keyword>
<name>X1RMT5_9ZZZZ</name>
<keyword evidence="2" id="KW-0004">4Fe-4S</keyword>
<keyword evidence="2" id="KW-0411">Iron-sulfur</keyword>
<accession>X1RMT5</accession>
<proteinExistence type="predicted"/>
<protein>
    <recommendedName>
        <fullName evidence="4">Lipoyl synthase N-terminal domain-containing protein</fullName>
    </recommendedName>
</protein>
<dbReference type="GO" id="GO:0016992">
    <property type="term" value="F:lipoate synthase activity"/>
    <property type="evidence" value="ECO:0007669"/>
    <property type="project" value="InterPro"/>
</dbReference>
<evidence type="ECO:0008006" key="4">
    <source>
        <dbReference type="Google" id="ProtNLM"/>
    </source>
</evidence>
<dbReference type="AlphaFoldDB" id="X1RMT5"/>
<organism evidence="3">
    <name type="scientific">marine sediment metagenome</name>
    <dbReference type="NCBI Taxonomy" id="412755"/>
    <lineage>
        <taxon>unclassified sequences</taxon>
        <taxon>metagenomes</taxon>
        <taxon>ecological metagenomes</taxon>
    </lineage>
</organism>
<evidence type="ECO:0000313" key="3">
    <source>
        <dbReference type="EMBL" id="GAI82052.1"/>
    </source>
</evidence>
<dbReference type="InterPro" id="IPR003698">
    <property type="entry name" value="Lipoyl_synth"/>
</dbReference>
<dbReference type="PANTHER" id="PTHR10949">
    <property type="entry name" value="LIPOYL SYNTHASE"/>
    <property type="match status" value="1"/>
</dbReference>
<gene>
    <name evidence="3" type="ORF">S12H4_16945</name>
</gene>
<dbReference type="EMBL" id="BARW01008231">
    <property type="protein sequence ID" value="GAI82052.1"/>
    <property type="molecule type" value="Genomic_DNA"/>
</dbReference>
<sequence>MGLGESRQEVIEVMADLRQAGCDILTIGQYLQPSLRHYKLVRYIPLKEFEEYQNIGRETGFISVVSGPLVRSSFHAAETHLLAVQKVG</sequence>
<evidence type="ECO:0000256" key="2">
    <source>
        <dbReference type="ARBA" id="ARBA00022485"/>
    </source>
</evidence>
<dbReference type="GO" id="GO:0051539">
    <property type="term" value="F:4 iron, 4 sulfur cluster binding"/>
    <property type="evidence" value="ECO:0007669"/>
    <property type="project" value="UniProtKB-KW"/>
</dbReference>
<keyword evidence="2" id="KW-0479">Metal-binding</keyword>
<dbReference type="InterPro" id="IPR058240">
    <property type="entry name" value="rSAM_sf"/>
</dbReference>
<comment type="caution">
    <text evidence="3">The sequence shown here is derived from an EMBL/GenBank/DDBJ whole genome shotgun (WGS) entry which is preliminary data.</text>
</comment>
<reference evidence="3" key="1">
    <citation type="journal article" date="2014" name="Front. Microbiol.">
        <title>High frequency of phylogenetically diverse reductive dehalogenase-homologous genes in deep subseafloor sedimentary metagenomes.</title>
        <authorList>
            <person name="Kawai M."/>
            <person name="Futagami T."/>
            <person name="Toyoda A."/>
            <person name="Takaki Y."/>
            <person name="Nishi S."/>
            <person name="Hori S."/>
            <person name="Arai W."/>
            <person name="Tsubouchi T."/>
            <person name="Morono Y."/>
            <person name="Uchiyama I."/>
            <person name="Ito T."/>
            <person name="Fujiyama A."/>
            <person name="Inagaki F."/>
            <person name="Takami H."/>
        </authorList>
    </citation>
    <scope>NUCLEOTIDE SEQUENCE</scope>
    <source>
        <strain evidence="3">Expedition CK06-06</strain>
    </source>
</reference>